<keyword evidence="8" id="KW-1003">Cell membrane</keyword>
<dbReference type="GO" id="GO:0005886">
    <property type="term" value="C:plasma membrane"/>
    <property type="evidence" value="ECO:0007669"/>
    <property type="project" value="UniProtKB-SubCell"/>
</dbReference>
<dbReference type="EC" id="2.7.7.41" evidence="6"/>
<gene>
    <name evidence="25" type="ORF">D6B99_16555</name>
</gene>
<evidence type="ECO:0000256" key="24">
    <source>
        <dbReference type="SAM" id="Phobius"/>
    </source>
</evidence>
<dbReference type="EMBL" id="CP032489">
    <property type="protein sequence ID" value="AYD49087.1"/>
    <property type="molecule type" value="Genomic_DNA"/>
</dbReference>
<evidence type="ECO:0000256" key="21">
    <source>
        <dbReference type="ARBA" id="ARBA00032396"/>
    </source>
</evidence>
<evidence type="ECO:0000313" key="26">
    <source>
        <dbReference type="Proteomes" id="UP000266118"/>
    </source>
</evidence>
<protein>
    <recommendedName>
        <fullName evidence="7">Phosphatidate cytidylyltransferase</fullName>
        <ecNumber evidence="6">2.7.7.41</ecNumber>
    </recommendedName>
    <alternativeName>
        <fullName evidence="20">CDP-DAG synthase</fullName>
    </alternativeName>
    <alternativeName>
        <fullName evidence="22">CDP-DG synthase</fullName>
    </alternativeName>
    <alternativeName>
        <fullName evidence="18">CDP-diacylglycerol synthase</fullName>
    </alternativeName>
    <alternativeName>
        <fullName evidence="21">CDP-diglyceride pyrophosphorylase</fullName>
    </alternativeName>
    <alternativeName>
        <fullName evidence="23">CDP-diglyceride synthase</fullName>
    </alternativeName>
    <alternativeName>
        <fullName evidence="19">CTP:phosphatidate cytidylyltransferase</fullName>
    </alternativeName>
</protein>
<name>A0A386HT20_9BACT</name>
<keyword evidence="14" id="KW-0443">Lipid metabolism</keyword>
<keyword evidence="26" id="KW-1185">Reference proteome</keyword>
<dbReference type="PANTHER" id="PTHR46382:SF1">
    <property type="entry name" value="PHOSPHATIDATE CYTIDYLYLTRANSFERASE"/>
    <property type="match status" value="1"/>
</dbReference>
<keyword evidence="10 25" id="KW-0808">Transferase</keyword>
<evidence type="ECO:0000256" key="19">
    <source>
        <dbReference type="ARBA" id="ARBA00031825"/>
    </source>
</evidence>
<comment type="pathway">
    <text evidence="4">Lipid metabolism.</text>
</comment>
<evidence type="ECO:0000256" key="3">
    <source>
        <dbReference type="ARBA" id="ARBA00005119"/>
    </source>
</evidence>
<keyword evidence="15 24" id="KW-0472">Membrane</keyword>
<comment type="subcellular location">
    <subcellularLocation>
        <location evidence="2">Cell membrane</location>
        <topology evidence="2">Multi-pass membrane protein</topology>
    </subcellularLocation>
</comment>
<comment type="similarity">
    <text evidence="5">Belongs to the CDS family.</text>
</comment>
<evidence type="ECO:0000256" key="6">
    <source>
        <dbReference type="ARBA" id="ARBA00012487"/>
    </source>
</evidence>
<dbReference type="Proteomes" id="UP000266118">
    <property type="component" value="Chromosome"/>
</dbReference>
<dbReference type="GO" id="GO:0016024">
    <property type="term" value="P:CDP-diacylglycerol biosynthetic process"/>
    <property type="evidence" value="ECO:0007669"/>
    <property type="project" value="TreeGrafter"/>
</dbReference>
<dbReference type="Pfam" id="PF01148">
    <property type="entry name" value="CTP_transf_1"/>
    <property type="match status" value="1"/>
</dbReference>
<reference evidence="25 26" key="1">
    <citation type="submission" date="2018-09" db="EMBL/GenBank/DDBJ databases">
        <title>Arachidicoccus sp. nov., a bacterium isolated from soil.</title>
        <authorList>
            <person name="Weon H.-Y."/>
            <person name="Kwon S.-W."/>
            <person name="Lee S.A."/>
        </authorList>
    </citation>
    <scope>NUCLEOTIDE SEQUENCE [LARGE SCALE GENOMIC DNA]</scope>
    <source>
        <strain evidence="25 26">KIS59-12</strain>
    </source>
</reference>
<evidence type="ECO:0000256" key="22">
    <source>
        <dbReference type="ARBA" id="ARBA00032743"/>
    </source>
</evidence>
<evidence type="ECO:0000256" key="7">
    <source>
        <dbReference type="ARBA" id="ARBA00019373"/>
    </source>
</evidence>
<accession>A0A386HT20</accession>
<evidence type="ECO:0000256" key="16">
    <source>
        <dbReference type="ARBA" id="ARBA00023209"/>
    </source>
</evidence>
<evidence type="ECO:0000256" key="23">
    <source>
        <dbReference type="ARBA" id="ARBA00033406"/>
    </source>
</evidence>
<evidence type="ECO:0000256" key="14">
    <source>
        <dbReference type="ARBA" id="ARBA00023098"/>
    </source>
</evidence>
<feature type="transmembrane region" description="Helical" evidence="24">
    <location>
        <begin position="267"/>
        <end position="287"/>
    </location>
</feature>
<comment type="pathway">
    <text evidence="3">Phospholipid metabolism; CDP-diacylglycerol biosynthesis; CDP-diacylglycerol from sn-glycerol 3-phosphate: step 3/3.</text>
</comment>
<evidence type="ECO:0000256" key="5">
    <source>
        <dbReference type="ARBA" id="ARBA00010185"/>
    </source>
</evidence>
<evidence type="ECO:0000256" key="1">
    <source>
        <dbReference type="ARBA" id="ARBA00001698"/>
    </source>
</evidence>
<keyword evidence="11 24" id="KW-0812">Transmembrane</keyword>
<keyword evidence="12 25" id="KW-0548">Nucleotidyltransferase</keyword>
<proteinExistence type="inferred from homology"/>
<feature type="transmembrane region" description="Helical" evidence="24">
    <location>
        <begin position="195"/>
        <end position="214"/>
    </location>
</feature>
<feature type="transmembrane region" description="Helical" evidence="24">
    <location>
        <begin position="12"/>
        <end position="40"/>
    </location>
</feature>
<evidence type="ECO:0000256" key="10">
    <source>
        <dbReference type="ARBA" id="ARBA00022679"/>
    </source>
</evidence>
<evidence type="ECO:0000256" key="15">
    <source>
        <dbReference type="ARBA" id="ARBA00023136"/>
    </source>
</evidence>
<evidence type="ECO:0000256" key="20">
    <source>
        <dbReference type="ARBA" id="ARBA00032253"/>
    </source>
</evidence>
<evidence type="ECO:0000256" key="4">
    <source>
        <dbReference type="ARBA" id="ARBA00005189"/>
    </source>
</evidence>
<evidence type="ECO:0000256" key="8">
    <source>
        <dbReference type="ARBA" id="ARBA00022475"/>
    </source>
</evidence>
<dbReference type="GO" id="GO:0004605">
    <property type="term" value="F:phosphatidate cytidylyltransferase activity"/>
    <property type="evidence" value="ECO:0007669"/>
    <property type="project" value="UniProtKB-EC"/>
</dbReference>
<dbReference type="RefSeq" id="WP_119990471.1">
    <property type="nucleotide sequence ID" value="NZ_CP032489.1"/>
</dbReference>
<dbReference type="PANTHER" id="PTHR46382">
    <property type="entry name" value="PHOSPHATIDATE CYTIDYLYLTRANSFERASE"/>
    <property type="match status" value="1"/>
</dbReference>
<sequence length="288" mass="32228">MALNKKTFQTRTLTAIIFVVVMLCGLLINSWTFYTLFFIIHWGCWIEYEKMIKLISPEYARADLRVTSIPKLIGCGFLLFCLPHDIKILNLNIYFLGEMIMLIGAIKFLLGLFKERENKVIIIRYAILGLLYISLSWGLMINLRNINFIVFPIGFVAALTLVASVWINDTMQYIVGSVIGKTPFSTISPNKTLEGTIGGSILCVLAVSIIGYLFVNKNLLHLFIIVSLIAAIIGTLGDLLESKIKRLAGVKDSGNFMPGHGGFLDRFDSLILATPFVWAVAVIWFSFS</sequence>
<keyword evidence="13 24" id="KW-1133">Transmembrane helix</keyword>
<comment type="catalytic activity">
    <reaction evidence="1">
        <text>a 1,2-diacyl-sn-glycero-3-phosphate + CTP + H(+) = a CDP-1,2-diacyl-sn-glycerol + diphosphate</text>
        <dbReference type="Rhea" id="RHEA:16229"/>
        <dbReference type="ChEBI" id="CHEBI:15378"/>
        <dbReference type="ChEBI" id="CHEBI:33019"/>
        <dbReference type="ChEBI" id="CHEBI:37563"/>
        <dbReference type="ChEBI" id="CHEBI:58332"/>
        <dbReference type="ChEBI" id="CHEBI:58608"/>
        <dbReference type="EC" id="2.7.7.41"/>
    </reaction>
</comment>
<feature type="transmembrane region" description="Helical" evidence="24">
    <location>
        <begin position="146"/>
        <end position="167"/>
    </location>
</feature>
<feature type="transmembrane region" description="Helical" evidence="24">
    <location>
        <begin position="122"/>
        <end position="140"/>
    </location>
</feature>
<evidence type="ECO:0000256" key="18">
    <source>
        <dbReference type="ARBA" id="ARBA00029893"/>
    </source>
</evidence>
<dbReference type="OrthoDB" id="9799199at2"/>
<feature type="transmembrane region" description="Helical" evidence="24">
    <location>
        <begin position="93"/>
        <end position="110"/>
    </location>
</feature>
<evidence type="ECO:0000313" key="25">
    <source>
        <dbReference type="EMBL" id="AYD49087.1"/>
    </source>
</evidence>
<keyword evidence="9" id="KW-0444">Lipid biosynthesis</keyword>
<evidence type="ECO:0000256" key="13">
    <source>
        <dbReference type="ARBA" id="ARBA00022989"/>
    </source>
</evidence>
<keyword evidence="16" id="KW-0594">Phospholipid biosynthesis</keyword>
<evidence type="ECO:0000256" key="2">
    <source>
        <dbReference type="ARBA" id="ARBA00004651"/>
    </source>
</evidence>
<organism evidence="25 26">
    <name type="scientific">Arachidicoccus soli</name>
    <dbReference type="NCBI Taxonomy" id="2341117"/>
    <lineage>
        <taxon>Bacteria</taxon>
        <taxon>Pseudomonadati</taxon>
        <taxon>Bacteroidota</taxon>
        <taxon>Chitinophagia</taxon>
        <taxon>Chitinophagales</taxon>
        <taxon>Chitinophagaceae</taxon>
        <taxon>Arachidicoccus</taxon>
    </lineage>
</organism>
<evidence type="ECO:0000256" key="9">
    <source>
        <dbReference type="ARBA" id="ARBA00022516"/>
    </source>
</evidence>
<dbReference type="AlphaFoldDB" id="A0A386HT20"/>
<evidence type="ECO:0000256" key="11">
    <source>
        <dbReference type="ARBA" id="ARBA00022692"/>
    </source>
</evidence>
<evidence type="ECO:0000256" key="17">
    <source>
        <dbReference type="ARBA" id="ARBA00023264"/>
    </source>
</evidence>
<dbReference type="KEGG" id="ark:D6B99_16555"/>
<keyword evidence="17" id="KW-1208">Phospholipid metabolism</keyword>
<feature type="transmembrane region" description="Helical" evidence="24">
    <location>
        <begin position="220"/>
        <end position="240"/>
    </location>
</feature>
<evidence type="ECO:0000256" key="12">
    <source>
        <dbReference type="ARBA" id="ARBA00022695"/>
    </source>
</evidence>